<feature type="region of interest" description="Disordered" evidence="1">
    <location>
        <begin position="82"/>
        <end position="107"/>
    </location>
</feature>
<evidence type="ECO:0000313" key="2">
    <source>
        <dbReference type="EMBL" id="TQD76299.1"/>
    </source>
</evidence>
<organism evidence="2 3">
    <name type="scientific">Malus baccata</name>
    <name type="common">Siberian crab apple</name>
    <name type="synonym">Pyrus baccata</name>
    <dbReference type="NCBI Taxonomy" id="106549"/>
    <lineage>
        <taxon>Eukaryota</taxon>
        <taxon>Viridiplantae</taxon>
        <taxon>Streptophyta</taxon>
        <taxon>Embryophyta</taxon>
        <taxon>Tracheophyta</taxon>
        <taxon>Spermatophyta</taxon>
        <taxon>Magnoliopsida</taxon>
        <taxon>eudicotyledons</taxon>
        <taxon>Gunneridae</taxon>
        <taxon>Pentapetalae</taxon>
        <taxon>rosids</taxon>
        <taxon>fabids</taxon>
        <taxon>Rosales</taxon>
        <taxon>Rosaceae</taxon>
        <taxon>Amygdaloideae</taxon>
        <taxon>Maleae</taxon>
        <taxon>Malus</taxon>
    </lineage>
</organism>
<dbReference type="Proteomes" id="UP000315295">
    <property type="component" value="Unassembled WGS sequence"/>
</dbReference>
<keyword evidence="3" id="KW-1185">Reference proteome</keyword>
<evidence type="ECO:0000313" key="3">
    <source>
        <dbReference type="Proteomes" id="UP000315295"/>
    </source>
</evidence>
<sequence>MSSFLAKLVLAVVTVYLLLGIFPATSSSVVLLHGAEKSSLSSVDCRGGWRKIIWRKEGSFGCLSKIVSKKTVPIRRSLRKIVTSSPPSPLKNPHKSQGGYAPPPLIA</sequence>
<dbReference type="AlphaFoldDB" id="A0A540KQ72"/>
<evidence type="ECO:0000256" key="1">
    <source>
        <dbReference type="SAM" id="MobiDB-lite"/>
    </source>
</evidence>
<accession>A0A540KQ72</accession>
<gene>
    <name evidence="2" type="ORF">C1H46_038185</name>
</gene>
<protein>
    <submittedName>
        <fullName evidence="2">Uncharacterized protein</fullName>
    </submittedName>
</protein>
<name>A0A540KQ72_MALBA</name>
<proteinExistence type="predicted"/>
<reference evidence="2 3" key="1">
    <citation type="journal article" date="2019" name="G3 (Bethesda)">
        <title>Sequencing of a Wild Apple (Malus baccata) Genome Unravels the Differences Between Cultivated and Wild Apple Species Regarding Disease Resistance and Cold Tolerance.</title>
        <authorList>
            <person name="Chen X."/>
        </authorList>
    </citation>
    <scope>NUCLEOTIDE SEQUENCE [LARGE SCALE GENOMIC DNA]</scope>
    <source>
        <strain evidence="3">cv. Shandingzi</strain>
        <tissue evidence="2">Leaves</tissue>
    </source>
</reference>
<comment type="caution">
    <text evidence="2">The sequence shown here is derived from an EMBL/GenBank/DDBJ whole genome shotgun (WGS) entry which is preliminary data.</text>
</comment>
<dbReference type="EMBL" id="VIEB01001040">
    <property type="protein sequence ID" value="TQD76299.1"/>
    <property type="molecule type" value="Genomic_DNA"/>
</dbReference>